<dbReference type="Proteomes" id="UP000243359">
    <property type="component" value="Chromosome I"/>
</dbReference>
<evidence type="ECO:0000313" key="2">
    <source>
        <dbReference type="Proteomes" id="UP000243359"/>
    </source>
</evidence>
<proteinExistence type="predicted"/>
<name>A0A1H1S3Q2_9PSED</name>
<evidence type="ECO:0000313" key="1">
    <source>
        <dbReference type="EMBL" id="SDS42408.1"/>
    </source>
</evidence>
<sequence length="530" mass="55916">MHKTGIALGLLIAAGALGVIAPWYTGTQLEGTLQASISQSNAQLREALPGAGASMELLSLERGIFSSTARYRINLGDALSDDGTPVELLFSDRIEHGPLPLSRLQAMQFQPVMAASRFNLELTDAVLPWFTSSGGAAPLTGTLALGYDESVTGRIRLQPLEVASAEGNMRFSGLDLDVALGAQAASVRLNGGMDNLSFELARPEGAVQIRLSGLTLSTDHRLGASGFYVGGSRLALARAEVLAEDQPALLMQDFVQTDRIEERGQSLGGSVDYTVGALSYAGKPLGSVRLGMSVANLDVAALQQLEGWYKEFLARLETAEASAALADTDEARLRQSLEALLAGKPSLSLDRLSLKTANGESSFNLRFDLARPQSFELPPPELARQFVSRLDARLVLAKPMIRDLITYQASLEPQADPVAVARQAAEAAEMAGMMATSMQVGRVEGDNIVTSLSYADGQVDFNGQVMPVEEFAGLLMAMAPPQAMGLMSGAAEAGGMGGLGEEPVEMRGLLEPEADAVLEAEQGMDASASE</sequence>
<protein>
    <submittedName>
        <fullName evidence="1">Uncharacterized conserved protein YdgA, DUF945 family</fullName>
    </submittedName>
</protein>
<dbReference type="EMBL" id="LT629751">
    <property type="protein sequence ID" value="SDS42408.1"/>
    <property type="molecule type" value="Genomic_DNA"/>
</dbReference>
<organism evidence="1 2">
    <name type="scientific">Pseudomonas oryzae</name>
    <dbReference type="NCBI Taxonomy" id="1392877"/>
    <lineage>
        <taxon>Bacteria</taxon>
        <taxon>Pseudomonadati</taxon>
        <taxon>Pseudomonadota</taxon>
        <taxon>Gammaproteobacteria</taxon>
        <taxon>Pseudomonadales</taxon>
        <taxon>Pseudomonadaceae</taxon>
        <taxon>Pseudomonas</taxon>
    </lineage>
</organism>
<gene>
    <name evidence="1" type="ORF">SAMN05216221_1788</name>
</gene>
<dbReference type="STRING" id="1392877.SAMN05216221_1788"/>
<accession>A0A1H1S3Q2</accession>
<reference evidence="2" key="1">
    <citation type="submission" date="2016-10" db="EMBL/GenBank/DDBJ databases">
        <authorList>
            <person name="Varghese N."/>
            <person name="Submissions S."/>
        </authorList>
    </citation>
    <scope>NUCLEOTIDE SEQUENCE [LARGE SCALE GENOMIC DNA]</scope>
    <source>
        <strain evidence="2">KCTC 32247</strain>
    </source>
</reference>
<dbReference type="Pfam" id="PF06097">
    <property type="entry name" value="DUF945"/>
    <property type="match status" value="1"/>
</dbReference>
<dbReference type="AlphaFoldDB" id="A0A1H1S3Q2"/>
<dbReference type="InterPro" id="IPR010352">
    <property type="entry name" value="DUF945"/>
</dbReference>
<keyword evidence="2" id="KW-1185">Reference proteome</keyword>
<dbReference type="OrthoDB" id="5444681at2"/>
<dbReference type="RefSeq" id="WP_090348609.1">
    <property type="nucleotide sequence ID" value="NZ_LT629751.1"/>
</dbReference>